<evidence type="ECO:0000313" key="2">
    <source>
        <dbReference type="Proteomes" id="UP000184480"/>
    </source>
</evidence>
<gene>
    <name evidence="1" type="ORF">SAMN05444362_12020</name>
</gene>
<dbReference type="EMBL" id="FQUC01000020">
    <property type="protein sequence ID" value="SHG28742.1"/>
    <property type="molecule type" value="Genomic_DNA"/>
</dbReference>
<proteinExistence type="predicted"/>
<evidence type="ECO:0000313" key="1">
    <source>
        <dbReference type="EMBL" id="SHG28742.1"/>
    </source>
</evidence>
<keyword evidence="2" id="KW-1185">Reference proteome</keyword>
<organism evidence="1 2">
    <name type="scientific">Dysgonomonas macrotermitis</name>
    <dbReference type="NCBI Taxonomy" id="1346286"/>
    <lineage>
        <taxon>Bacteria</taxon>
        <taxon>Pseudomonadati</taxon>
        <taxon>Bacteroidota</taxon>
        <taxon>Bacteroidia</taxon>
        <taxon>Bacteroidales</taxon>
        <taxon>Dysgonomonadaceae</taxon>
        <taxon>Dysgonomonas</taxon>
    </lineage>
</organism>
<sequence>MNHFNSLRELLNVLSRGNKLLAEMFEKRTTLSYRYEYALEIMDGNEDVIKLLLSKSIIRQTGNQLELDDQFLRFFEDILEVNEEINTSYINENIRQIKGEYMVYYLQATSDSERYKYLKAVKSSLRKIEKITIRNIVDLDRNIENTFKTEPNYKIKLTKLANYKLKLEAIEQMIIQSENLLNEDEITFFKTATDEELKYIKTDLLLSLLDARQNLIETRKQIIEYINQVKYQSKFIEKLKRLKYLRDQYEIKHKTNIKEILLRSNALAFEPQPTYSLKLSLDRLQQDDVYQLIRKVSKKYKTGINAKKITAENFSKEELTSDVEKEIYIDLYEIKNKFAFSGKQLFEYLSDYKFSRELTFDERVTLYCQMVSIFDEELEITDKFEKNNNIEYALVYYKHNSI</sequence>
<protein>
    <submittedName>
        <fullName evidence="1">Uncharacterized protein</fullName>
    </submittedName>
</protein>
<dbReference type="STRING" id="1346286.SAMN05444362_12020"/>
<name>A0A1M5IKA9_9BACT</name>
<dbReference type="AlphaFoldDB" id="A0A1M5IKA9"/>
<dbReference type="Proteomes" id="UP000184480">
    <property type="component" value="Unassembled WGS sequence"/>
</dbReference>
<accession>A0A1M5IKA9</accession>
<dbReference type="RefSeq" id="WP_062184433.1">
    <property type="nucleotide sequence ID" value="NZ_BBXL01000027.1"/>
</dbReference>
<reference evidence="2" key="1">
    <citation type="submission" date="2016-11" db="EMBL/GenBank/DDBJ databases">
        <authorList>
            <person name="Varghese N."/>
            <person name="Submissions S."/>
        </authorList>
    </citation>
    <scope>NUCLEOTIDE SEQUENCE [LARGE SCALE GENOMIC DNA]</scope>
    <source>
        <strain evidence="2">DSM 27370</strain>
    </source>
</reference>